<evidence type="ECO:0000313" key="2">
    <source>
        <dbReference type="Proteomes" id="UP000284476"/>
    </source>
</evidence>
<reference evidence="1 2" key="1">
    <citation type="submission" date="2019-01" db="EMBL/GenBank/DDBJ databases">
        <title>Sinorhodobacter populi sp. nov. isolated from the symptomatic bark tissue of Populus euramericana canker.</title>
        <authorList>
            <person name="Xu G."/>
        </authorList>
    </citation>
    <scope>NUCLEOTIDE SEQUENCE [LARGE SCALE GENOMIC DNA]</scope>
    <source>
        <strain evidence="1 2">SK2B-1</strain>
    </source>
</reference>
<accession>A0A443J8M4</accession>
<gene>
    <name evidence="1" type="ORF">D2T30_20670</name>
</gene>
<sequence>MNRSNAGGIVLPEPSRTERSIANAATGHCTAFAVLGDGNGIRVQAESHTELLNLLILNASPEVADLREQVLFSYGPKLEDHHYFDALAVHHNGRRIAYTVKPEAHLHRRRKDDPKGLPFLERMQIITWWVRKQRFADDVRLITEADLDPVLVHNAKIIAAVREPDPEADGAAWLQVRHVIGARTLRDLTQSISMDARGYRALLRLIRNGRLRVQAGQRISPSILVTRKEFLQ</sequence>
<dbReference type="AlphaFoldDB" id="A0A443J8M4"/>
<protein>
    <recommendedName>
        <fullName evidence="3">TnsA endonuclease N-terminal domain-containing protein</fullName>
    </recommendedName>
</protein>
<proteinExistence type="predicted"/>
<dbReference type="EMBL" id="SAUZ01000036">
    <property type="protein sequence ID" value="RWR16823.1"/>
    <property type="molecule type" value="Genomic_DNA"/>
</dbReference>
<dbReference type="Proteomes" id="UP000284476">
    <property type="component" value="Unassembled WGS sequence"/>
</dbReference>
<dbReference type="RefSeq" id="WP_128210367.1">
    <property type="nucleotide sequence ID" value="NZ_JBHRSO010000010.1"/>
</dbReference>
<name>A0A443J8M4_9RHOB</name>
<evidence type="ECO:0008006" key="3">
    <source>
        <dbReference type="Google" id="ProtNLM"/>
    </source>
</evidence>
<organism evidence="1 2">
    <name type="scientific">Paenirhodobacter populi</name>
    <dbReference type="NCBI Taxonomy" id="2306993"/>
    <lineage>
        <taxon>Bacteria</taxon>
        <taxon>Pseudomonadati</taxon>
        <taxon>Pseudomonadota</taxon>
        <taxon>Alphaproteobacteria</taxon>
        <taxon>Rhodobacterales</taxon>
        <taxon>Rhodobacter group</taxon>
        <taxon>Paenirhodobacter</taxon>
    </lineage>
</organism>
<comment type="caution">
    <text evidence="1">The sequence shown here is derived from an EMBL/GenBank/DDBJ whole genome shotgun (WGS) entry which is preliminary data.</text>
</comment>
<evidence type="ECO:0000313" key="1">
    <source>
        <dbReference type="EMBL" id="RWR16823.1"/>
    </source>
</evidence>
<reference evidence="1 2" key="2">
    <citation type="submission" date="2019-01" db="EMBL/GenBank/DDBJ databases">
        <authorList>
            <person name="Li Y."/>
        </authorList>
    </citation>
    <scope>NUCLEOTIDE SEQUENCE [LARGE SCALE GENOMIC DNA]</scope>
    <source>
        <strain evidence="1 2">SK2B-1</strain>
    </source>
</reference>